<dbReference type="EMBL" id="QPJW01000001">
    <property type="protein sequence ID" value="RCX23236.1"/>
    <property type="molecule type" value="Genomic_DNA"/>
</dbReference>
<dbReference type="RefSeq" id="WP_114495145.1">
    <property type="nucleotide sequence ID" value="NZ_QPJW01000001.1"/>
</dbReference>
<reference evidence="2 3" key="1">
    <citation type="submission" date="2018-07" db="EMBL/GenBank/DDBJ databases">
        <title>Genomic Encyclopedia of Type Strains, Phase III (KMG-III): the genomes of soil and plant-associated and newly described type strains.</title>
        <authorList>
            <person name="Whitman W."/>
        </authorList>
    </citation>
    <scope>NUCLEOTIDE SEQUENCE [LARGE SCALE GENOMIC DNA]</scope>
    <source>
        <strain evidence="2 3">CECT 8333</strain>
    </source>
</reference>
<name>A0A369BRL9_9BACL</name>
<organism evidence="2 3">
    <name type="scientific">Fontibacillus phaseoli</name>
    <dbReference type="NCBI Taxonomy" id="1416533"/>
    <lineage>
        <taxon>Bacteria</taxon>
        <taxon>Bacillati</taxon>
        <taxon>Bacillota</taxon>
        <taxon>Bacilli</taxon>
        <taxon>Bacillales</taxon>
        <taxon>Paenibacillaceae</taxon>
        <taxon>Fontibacillus</taxon>
    </lineage>
</organism>
<evidence type="ECO:0000256" key="1">
    <source>
        <dbReference type="SAM" id="Phobius"/>
    </source>
</evidence>
<proteinExistence type="predicted"/>
<dbReference type="OrthoDB" id="2666268at2"/>
<keyword evidence="1" id="KW-0812">Transmembrane</keyword>
<accession>A0A369BRL9</accession>
<evidence type="ECO:0000313" key="3">
    <source>
        <dbReference type="Proteomes" id="UP000253090"/>
    </source>
</evidence>
<dbReference type="AlphaFoldDB" id="A0A369BRL9"/>
<gene>
    <name evidence="2" type="ORF">DFP94_101833</name>
</gene>
<dbReference type="Proteomes" id="UP000253090">
    <property type="component" value="Unassembled WGS sequence"/>
</dbReference>
<keyword evidence="3" id="KW-1185">Reference proteome</keyword>
<keyword evidence="1" id="KW-0472">Membrane</keyword>
<feature type="transmembrane region" description="Helical" evidence="1">
    <location>
        <begin position="28"/>
        <end position="48"/>
    </location>
</feature>
<comment type="caution">
    <text evidence="2">The sequence shown here is derived from an EMBL/GenBank/DDBJ whole genome shotgun (WGS) entry which is preliminary data.</text>
</comment>
<keyword evidence="1" id="KW-1133">Transmembrane helix</keyword>
<evidence type="ECO:0000313" key="2">
    <source>
        <dbReference type="EMBL" id="RCX23236.1"/>
    </source>
</evidence>
<protein>
    <submittedName>
        <fullName evidence="2">Uncharacterized protein</fullName>
    </submittedName>
</protein>
<sequence length="69" mass="8115">MSDKEERDAYTALFLTFSEQAERWLRRALFILFISICLFQAALNIPVFRHLLASSDKYEGVPIHRPESR</sequence>